<dbReference type="PANTHER" id="PTHR43335">
    <property type="entry name" value="ABC TRANSPORTER, ATP-BINDING PROTEIN"/>
    <property type="match status" value="1"/>
</dbReference>
<evidence type="ECO:0000256" key="3">
    <source>
        <dbReference type="ARBA" id="ARBA00022741"/>
    </source>
</evidence>
<dbReference type="Proteomes" id="UP000011885">
    <property type="component" value="Unassembled WGS sequence"/>
</dbReference>
<reference evidence="7 8" key="1">
    <citation type="journal article" date="2013" name="Mar. Genomics">
        <title>Expression of sulfatases in Rhodopirellula baltica and the diversity of sulfatases in the genus Rhodopirellula.</title>
        <authorList>
            <person name="Wegner C.E."/>
            <person name="Richter-Heitmann T."/>
            <person name="Klindworth A."/>
            <person name="Klockow C."/>
            <person name="Richter M."/>
            <person name="Achstetter T."/>
            <person name="Glockner F.O."/>
            <person name="Harder J."/>
        </authorList>
    </citation>
    <scope>NUCLEOTIDE SEQUENCE [LARGE SCALE GENOMIC DNA]</scope>
    <source>
        <strain evidence="7 8">SM41</strain>
    </source>
</reference>
<feature type="domain" description="ABC transporter" evidence="6">
    <location>
        <begin position="71"/>
        <end position="301"/>
    </location>
</feature>
<dbReference type="GO" id="GO:0005524">
    <property type="term" value="F:ATP binding"/>
    <property type="evidence" value="ECO:0007669"/>
    <property type="project" value="UniProtKB-KW"/>
</dbReference>
<dbReference type="CDD" id="cd03230">
    <property type="entry name" value="ABC_DR_subfamily_A"/>
    <property type="match status" value="1"/>
</dbReference>
<dbReference type="InterPro" id="IPR003439">
    <property type="entry name" value="ABC_transporter-like_ATP-bd"/>
</dbReference>
<dbReference type="SUPFAM" id="SSF52540">
    <property type="entry name" value="P-loop containing nucleoside triphosphate hydrolases"/>
    <property type="match status" value="1"/>
</dbReference>
<dbReference type="PATRIC" id="fig|1263870.3.peg.3590"/>
<evidence type="ECO:0000313" key="7">
    <source>
        <dbReference type="EMBL" id="EMI55172.1"/>
    </source>
</evidence>
<keyword evidence="8" id="KW-1185">Reference proteome</keyword>
<evidence type="ECO:0000313" key="8">
    <source>
        <dbReference type="Proteomes" id="UP000011885"/>
    </source>
</evidence>
<dbReference type="InterPro" id="IPR027417">
    <property type="entry name" value="P-loop_NTPase"/>
</dbReference>
<feature type="region of interest" description="Disordered" evidence="5">
    <location>
        <begin position="1"/>
        <end position="39"/>
    </location>
</feature>
<sequence length="385" mass="42556">MSDETTIASEGGAAELPDEMQRPDSDPHLSNGDFSGQANSDQRLNQFAAPKNNAAVHPSAGGVHSGTDDCIELRRLYRYFGKTKAVHDISFSVSRGHVFGYIGPNGAGKTTSMRILSTLDLPSYGDAFVDGFSVVNDPELVRRRLGFMPDSFGTYRDVNCEEYLDFFARAYGLVGRERTERLKWVLDFTGTVGMKEKPIRGLSKGMKQRLCLGRALVHDPAVMILDEPAAGLDPRARIQLRKMIRELADRGKTILISSHILTELAEMCDAVGIIEQGQLLATGSVDEIQRQRNQTREITLRVLDRANEAAERLTQLQNDSESTSHVLGEIVIDGELLRFGFEGELRDQAELVAWLVGEGYAVAEVTSHRKSLEDVFLQVTEGLVQ</sequence>
<accession>M5U145</accession>
<evidence type="ECO:0000259" key="6">
    <source>
        <dbReference type="PROSITE" id="PS50893"/>
    </source>
</evidence>
<keyword evidence="2" id="KW-0813">Transport</keyword>
<dbReference type="InterPro" id="IPR017871">
    <property type="entry name" value="ABC_transporter-like_CS"/>
</dbReference>
<proteinExistence type="inferred from homology"/>
<evidence type="ECO:0000256" key="4">
    <source>
        <dbReference type="ARBA" id="ARBA00022840"/>
    </source>
</evidence>
<name>M5U145_9BACT</name>
<dbReference type="PANTHER" id="PTHR43335:SF3">
    <property type="entry name" value="ABC TRANSPORTER"/>
    <property type="match status" value="1"/>
</dbReference>
<evidence type="ECO:0000256" key="2">
    <source>
        <dbReference type="ARBA" id="ARBA00022448"/>
    </source>
</evidence>
<dbReference type="RefSeq" id="WP_008680454.1">
    <property type="nucleotide sequence ID" value="NZ_ANOH01000226.1"/>
</dbReference>
<keyword evidence="4" id="KW-0067">ATP-binding</keyword>
<organism evidence="7 8">
    <name type="scientific">Rhodopirellula sallentina SM41</name>
    <dbReference type="NCBI Taxonomy" id="1263870"/>
    <lineage>
        <taxon>Bacteria</taxon>
        <taxon>Pseudomonadati</taxon>
        <taxon>Planctomycetota</taxon>
        <taxon>Planctomycetia</taxon>
        <taxon>Pirellulales</taxon>
        <taxon>Pirellulaceae</taxon>
        <taxon>Rhodopirellula</taxon>
    </lineage>
</organism>
<dbReference type="EMBL" id="ANOH01000226">
    <property type="protein sequence ID" value="EMI55172.1"/>
    <property type="molecule type" value="Genomic_DNA"/>
</dbReference>
<keyword evidence="3" id="KW-0547">Nucleotide-binding</keyword>
<dbReference type="PROSITE" id="PS50893">
    <property type="entry name" value="ABC_TRANSPORTER_2"/>
    <property type="match status" value="1"/>
</dbReference>
<gene>
    <name evidence="7" type="ORF">RSSM_03377</name>
</gene>
<protein>
    <submittedName>
        <fullName evidence="7">ABC transporter ATP binding protein</fullName>
    </submittedName>
</protein>
<evidence type="ECO:0000256" key="1">
    <source>
        <dbReference type="ARBA" id="ARBA00005417"/>
    </source>
</evidence>
<evidence type="ECO:0000256" key="5">
    <source>
        <dbReference type="SAM" id="MobiDB-lite"/>
    </source>
</evidence>
<dbReference type="InterPro" id="IPR003593">
    <property type="entry name" value="AAA+_ATPase"/>
</dbReference>
<dbReference type="SMART" id="SM00382">
    <property type="entry name" value="AAA"/>
    <property type="match status" value="1"/>
</dbReference>
<dbReference type="AlphaFoldDB" id="M5U145"/>
<dbReference type="Pfam" id="PF00005">
    <property type="entry name" value="ABC_tran"/>
    <property type="match status" value="1"/>
</dbReference>
<dbReference type="Gene3D" id="3.40.50.300">
    <property type="entry name" value="P-loop containing nucleotide triphosphate hydrolases"/>
    <property type="match status" value="1"/>
</dbReference>
<comment type="caution">
    <text evidence="7">The sequence shown here is derived from an EMBL/GenBank/DDBJ whole genome shotgun (WGS) entry which is preliminary data.</text>
</comment>
<dbReference type="PROSITE" id="PS00211">
    <property type="entry name" value="ABC_TRANSPORTER_1"/>
    <property type="match status" value="1"/>
</dbReference>
<comment type="similarity">
    <text evidence="1">Belongs to the ABC transporter superfamily.</text>
</comment>
<dbReference type="GO" id="GO:0016887">
    <property type="term" value="F:ATP hydrolysis activity"/>
    <property type="evidence" value="ECO:0007669"/>
    <property type="project" value="InterPro"/>
</dbReference>